<dbReference type="GO" id="GO:0008263">
    <property type="term" value="F:pyrimidine-specific mismatch base pair DNA N-glycosylase activity"/>
    <property type="evidence" value="ECO:0007669"/>
    <property type="project" value="TreeGrafter"/>
</dbReference>
<proteinExistence type="predicted"/>
<feature type="region of interest" description="Disordered" evidence="4">
    <location>
        <begin position="1"/>
        <end position="56"/>
    </location>
</feature>
<dbReference type="PANTHER" id="PTHR12159:SF9">
    <property type="entry name" value="G_T MISMATCH-SPECIFIC THYMINE DNA GLYCOSYLASE"/>
    <property type="match status" value="1"/>
</dbReference>
<dbReference type="SUPFAM" id="SSF52141">
    <property type="entry name" value="Uracil-DNA glycosylase-like"/>
    <property type="match status" value="1"/>
</dbReference>
<accession>D5GBS5</accession>
<gene>
    <name evidence="6" type="ORF">GSTUM_00005557001</name>
</gene>
<evidence type="ECO:0000256" key="2">
    <source>
        <dbReference type="ARBA" id="ARBA00022801"/>
    </source>
</evidence>
<evidence type="ECO:0000256" key="4">
    <source>
        <dbReference type="SAM" id="MobiDB-lite"/>
    </source>
</evidence>
<keyword evidence="3" id="KW-0234">DNA repair</keyword>
<evidence type="ECO:0000259" key="5">
    <source>
        <dbReference type="Pfam" id="PF03167"/>
    </source>
</evidence>
<protein>
    <submittedName>
        <fullName evidence="6">(Perigord truffle) hypothetical protein</fullName>
    </submittedName>
</protein>
<name>D5GBS5_TUBMM</name>
<feature type="compositionally biased region" description="Acidic residues" evidence="4">
    <location>
        <begin position="34"/>
        <end position="55"/>
    </location>
</feature>
<dbReference type="Pfam" id="PF03167">
    <property type="entry name" value="UDG"/>
    <property type="match status" value="1"/>
</dbReference>
<dbReference type="GeneID" id="9182962"/>
<dbReference type="OMA" id="ETENMGR"/>
<dbReference type="RefSeq" id="XP_002837734.1">
    <property type="nucleotide sequence ID" value="XM_002837688.1"/>
</dbReference>
<dbReference type="KEGG" id="tml:GSTUM_00005557001"/>
<evidence type="ECO:0000313" key="6">
    <source>
        <dbReference type="EMBL" id="CAZ81925.1"/>
    </source>
</evidence>
<evidence type="ECO:0000256" key="1">
    <source>
        <dbReference type="ARBA" id="ARBA00022763"/>
    </source>
</evidence>
<dbReference type="STRING" id="656061.D5GBS5"/>
<sequence length="357" mass="39554">MSNLSTSSIGQGEGRNGQAEMSKRKYADKVKDEEVVEESEEEEVEDEDLDEEEELYPSFGGLLSGFAFASSSYSRAPIGALAIASRPTLPGNPPPTSRNPRPKKPSPVRMESRLPAGPSPPPTRPKKKRRTNTGYVPPSAYAHLPLLPDTLEENLICAFTGINPGLTTARIGHSFANPTNLFWPLMHSSGCTPDRRLPPQMDGRLPDLYSLGLANLVNRPTKGVAELSKEEMLAGVAVLEEKVRRYKPEAVCFVGKVAWEAVFKVRNGRGIRKGEFDWGWQEGVRFGVEVGEGRWRGCRVFVVPSTSGLVASYGPEFKRALWKRLGDWVQMRRGERGENAPRVLEWEENGEGETVIY</sequence>
<dbReference type="InterPro" id="IPR036895">
    <property type="entry name" value="Uracil-DNA_glycosylase-like_sf"/>
</dbReference>
<feature type="compositionally biased region" description="Polar residues" evidence="4">
    <location>
        <begin position="1"/>
        <end position="10"/>
    </location>
</feature>
<reference evidence="6 7" key="1">
    <citation type="journal article" date="2010" name="Nature">
        <title>Perigord black truffle genome uncovers evolutionary origins and mechanisms of symbiosis.</title>
        <authorList>
            <person name="Martin F."/>
            <person name="Kohler A."/>
            <person name="Murat C."/>
            <person name="Balestrini R."/>
            <person name="Coutinho P.M."/>
            <person name="Jaillon O."/>
            <person name="Montanini B."/>
            <person name="Morin E."/>
            <person name="Noel B."/>
            <person name="Percudani R."/>
            <person name="Porcel B."/>
            <person name="Rubini A."/>
            <person name="Amicucci A."/>
            <person name="Amselem J."/>
            <person name="Anthouard V."/>
            <person name="Arcioni S."/>
            <person name="Artiguenave F."/>
            <person name="Aury J.M."/>
            <person name="Ballario P."/>
            <person name="Bolchi A."/>
            <person name="Brenna A."/>
            <person name="Brun A."/>
            <person name="Buee M."/>
            <person name="Cantarel B."/>
            <person name="Chevalier G."/>
            <person name="Couloux A."/>
            <person name="Da Silva C."/>
            <person name="Denoeud F."/>
            <person name="Duplessis S."/>
            <person name="Ghignone S."/>
            <person name="Hilselberger B."/>
            <person name="Iotti M."/>
            <person name="Marcais B."/>
            <person name="Mello A."/>
            <person name="Miranda M."/>
            <person name="Pacioni G."/>
            <person name="Quesneville H."/>
            <person name="Riccioni C."/>
            <person name="Ruotolo R."/>
            <person name="Splivallo R."/>
            <person name="Stocchi V."/>
            <person name="Tisserant E."/>
            <person name="Viscomi A.R."/>
            <person name="Zambonelli A."/>
            <person name="Zampieri E."/>
            <person name="Henrissat B."/>
            <person name="Lebrun M.H."/>
            <person name="Paolocci F."/>
            <person name="Bonfante P."/>
            <person name="Ottonello S."/>
            <person name="Wincker P."/>
        </authorList>
    </citation>
    <scope>NUCLEOTIDE SEQUENCE [LARGE SCALE GENOMIC DNA]</scope>
    <source>
        <strain evidence="6 7">Mel28</strain>
    </source>
</reference>
<dbReference type="InterPro" id="IPR005122">
    <property type="entry name" value="Uracil-DNA_glycosylase-like"/>
</dbReference>
<dbReference type="Proteomes" id="UP000006911">
    <property type="component" value="Unassembled WGS sequence"/>
</dbReference>
<feature type="compositionally biased region" description="Basic and acidic residues" evidence="4">
    <location>
        <begin position="21"/>
        <end position="33"/>
    </location>
</feature>
<dbReference type="FunFam" id="3.40.470.10:FF:000010">
    <property type="entry name" value="G/U mismatch-specific DNA glycosylase"/>
    <property type="match status" value="1"/>
</dbReference>
<evidence type="ECO:0000256" key="3">
    <source>
        <dbReference type="ARBA" id="ARBA00023204"/>
    </source>
</evidence>
<evidence type="ECO:0000313" key="7">
    <source>
        <dbReference type="Proteomes" id="UP000006911"/>
    </source>
</evidence>
<dbReference type="AlphaFoldDB" id="D5GBS5"/>
<dbReference type="InParanoid" id="D5GBS5"/>
<dbReference type="EMBL" id="FN430097">
    <property type="protein sequence ID" value="CAZ81925.1"/>
    <property type="molecule type" value="Genomic_DNA"/>
</dbReference>
<dbReference type="GO" id="GO:0004844">
    <property type="term" value="F:uracil DNA N-glycosylase activity"/>
    <property type="evidence" value="ECO:0007669"/>
    <property type="project" value="TreeGrafter"/>
</dbReference>
<keyword evidence="1" id="KW-0227">DNA damage</keyword>
<dbReference type="HOGENOM" id="CLU_042829_1_0_1"/>
<dbReference type="eggNOG" id="KOG4120">
    <property type="taxonomic scope" value="Eukaryota"/>
</dbReference>
<dbReference type="CDD" id="cd10028">
    <property type="entry name" value="UDG-F2_TDG_MUG"/>
    <property type="match status" value="1"/>
</dbReference>
<dbReference type="PANTHER" id="PTHR12159">
    <property type="entry name" value="G/T AND G/U MISMATCH-SPECIFIC DNA GLYCOSYLASE"/>
    <property type="match status" value="1"/>
</dbReference>
<feature type="domain" description="Uracil-DNA glycosylase-like" evidence="5">
    <location>
        <begin position="157"/>
        <end position="325"/>
    </location>
</feature>
<dbReference type="InterPro" id="IPR015637">
    <property type="entry name" value="MUG/TDG"/>
</dbReference>
<keyword evidence="7" id="KW-1185">Reference proteome</keyword>
<keyword evidence="2" id="KW-0378">Hydrolase</keyword>
<feature type="region of interest" description="Disordered" evidence="4">
    <location>
        <begin position="84"/>
        <end position="135"/>
    </location>
</feature>
<organism evidence="6 7">
    <name type="scientific">Tuber melanosporum (strain Mel28)</name>
    <name type="common">Perigord black truffle</name>
    <dbReference type="NCBI Taxonomy" id="656061"/>
    <lineage>
        <taxon>Eukaryota</taxon>
        <taxon>Fungi</taxon>
        <taxon>Dikarya</taxon>
        <taxon>Ascomycota</taxon>
        <taxon>Pezizomycotina</taxon>
        <taxon>Pezizomycetes</taxon>
        <taxon>Pezizales</taxon>
        <taxon>Tuberaceae</taxon>
        <taxon>Tuber</taxon>
    </lineage>
</organism>
<dbReference type="GO" id="GO:0006285">
    <property type="term" value="P:base-excision repair, AP site formation"/>
    <property type="evidence" value="ECO:0007669"/>
    <property type="project" value="InterPro"/>
</dbReference>
<dbReference type="Gene3D" id="3.40.470.10">
    <property type="entry name" value="Uracil-DNA glycosylase-like domain"/>
    <property type="match status" value="1"/>
</dbReference>